<dbReference type="GO" id="GO:0050660">
    <property type="term" value="F:flavin adenine dinucleotide binding"/>
    <property type="evidence" value="ECO:0007669"/>
    <property type="project" value="InterPro"/>
</dbReference>
<dbReference type="Proteomes" id="UP000193010">
    <property type="component" value="Unassembled WGS sequence"/>
</dbReference>
<keyword evidence="5 6" id="KW-0560">Oxidoreductase</keyword>
<comment type="cofactor">
    <cofactor evidence="1 6">
        <name>FAD</name>
        <dbReference type="ChEBI" id="CHEBI:57692"/>
    </cofactor>
</comment>
<dbReference type="SUPFAM" id="SSF47203">
    <property type="entry name" value="Acyl-CoA dehydrogenase C-terminal domain-like"/>
    <property type="match status" value="1"/>
</dbReference>
<feature type="domain" description="Acyl-CoA dehydrogenase/oxidase N-terminal" evidence="9">
    <location>
        <begin position="6"/>
        <end position="117"/>
    </location>
</feature>
<reference evidence="10 11" key="1">
    <citation type="submission" date="2016-01" db="EMBL/GenBank/DDBJ databases">
        <title>The new phylogeny of the genus Mycobacterium.</title>
        <authorList>
            <person name="Tarcisio F."/>
            <person name="Conor M."/>
            <person name="Antonella G."/>
            <person name="Elisabetta G."/>
            <person name="Giulia F.S."/>
            <person name="Sara T."/>
            <person name="Anna F."/>
            <person name="Clotilde B."/>
            <person name="Roberto B."/>
            <person name="Veronica D.S."/>
            <person name="Fabio R."/>
            <person name="Monica P."/>
            <person name="Olivier J."/>
            <person name="Enrico T."/>
            <person name="Nicola S."/>
        </authorList>
    </citation>
    <scope>NUCLEOTIDE SEQUENCE [LARGE SCALE GENOMIC DNA]</scope>
    <source>
        <strain evidence="10 11">DSM 44852</strain>
    </source>
</reference>
<dbReference type="Gene3D" id="2.40.110.10">
    <property type="entry name" value="Butyryl-CoA Dehydrogenase, subunit A, domain 2"/>
    <property type="match status" value="1"/>
</dbReference>
<evidence type="ECO:0000256" key="2">
    <source>
        <dbReference type="ARBA" id="ARBA00009347"/>
    </source>
</evidence>
<evidence type="ECO:0000259" key="7">
    <source>
        <dbReference type="Pfam" id="PF00441"/>
    </source>
</evidence>
<comment type="similarity">
    <text evidence="2 6">Belongs to the acyl-CoA dehydrogenase family.</text>
</comment>
<dbReference type="SUPFAM" id="SSF56645">
    <property type="entry name" value="Acyl-CoA dehydrogenase NM domain-like"/>
    <property type="match status" value="1"/>
</dbReference>
<evidence type="ECO:0000259" key="8">
    <source>
        <dbReference type="Pfam" id="PF02770"/>
    </source>
</evidence>
<organism evidence="10 11">
    <name type="scientific">Mycobacterium florentinum</name>
    <dbReference type="NCBI Taxonomy" id="292462"/>
    <lineage>
        <taxon>Bacteria</taxon>
        <taxon>Bacillati</taxon>
        <taxon>Actinomycetota</taxon>
        <taxon>Actinomycetes</taxon>
        <taxon>Mycobacteriales</taxon>
        <taxon>Mycobacteriaceae</taxon>
        <taxon>Mycobacterium</taxon>
        <taxon>Mycobacterium simiae complex</taxon>
    </lineage>
</organism>
<accession>A0A1X1UKU2</accession>
<dbReference type="PANTHER" id="PTHR43884:SF20">
    <property type="entry name" value="ACYL-COA DEHYDROGENASE FADE28"/>
    <property type="match status" value="1"/>
</dbReference>
<evidence type="ECO:0000313" key="10">
    <source>
        <dbReference type="EMBL" id="ORV57456.1"/>
    </source>
</evidence>
<dbReference type="Pfam" id="PF02770">
    <property type="entry name" value="Acyl-CoA_dh_M"/>
    <property type="match status" value="1"/>
</dbReference>
<dbReference type="InterPro" id="IPR009100">
    <property type="entry name" value="AcylCoA_DH/oxidase_NM_dom_sf"/>
</dbReference>
<dbReference type="PANTHER" id="PTHR43884">
    <property type="entry name" value="ACYL-COA DEHYDROGENASE"/>
    <property type="match status" value="1"/>
</dbReference>
<dbReference type="InterPro" id="IPR037069">
    <property type="entry name" value="AcylCoA_DH/ox_N_sf"/>
</dbReference>
<dbReference type="Gene3D" id="1.20.140.10">
    <property type="entry name" value="Butyryl-CoA Dehydrogenase, subunit A, domain 3"/>
    <property type="match status" value="1"/>
</dbReference>
<dbReference type="OrthoDB" id="8677713at2"/>
<dbReference type="Pfam" id="PF02771">
    <property type="entry name" value="Acyl-CoA_dh_N"/>
    <property type="match status" value="1"/>
</dbReference>
<dbReference type="InterPro" id="IPR013786">
    <property type="entry name" value="AcylCoA_DH/ox_N"/>
</dbReference>
<evidence type="ECO:0000256" key="3">
    <source>
        <dbReference type="ARBA" id="ARBA00022630"/>
    </source>
</evidence>
<evidence type="ECO:0000256" key="5">
    <source>
        <dbReference type="ARBA" id="ARBA00023002"/>
    </source>
</evidence>
<keyword evidence="11" id="KW-1185">Reference proteome</keyword>
<feature type="domain" description="Acyl-CoA dehydrogenase/oxidase C-terminal" evidence="7">
    <location>
        <begin position="235"/>
        <end position="366"/>
    </location>
</feature>
<name>A0A1X1UKU2_MYCFL</name>
<dbReference type="Pfam" id="PF00441">
    <property type="entry name" value="Acyl-CoA_dh_1"/>
    <property type="match status" value="1"/>
</dbReference>
<dbReference type="CDD" id="cd00567">
    <property type="entry name" value="ACAD"/>
    <property type="match status" value="1"/>
</dbReference>
<dbReference type="InterPro" id="IPR046373">
    <property type="entry name" value="Acyl-CoA_Oxase/DH_mid-dom_sf"/>
</dbReference>
<gene>
    <name evidence="10" type="ORF">AWC05_09360</name>
</gene>
<dbReference type="EMBL" id="LQOV01000003">
    <property type="protein sequence ID" value="ORV57456.1"/>
    <property type="molecule type" value="Genomic_DNA"/>
</dbReference>
<dbReference type="InterPro" id="IPR009075">
    <property type="entry name" value="AcylCo_DH/oxidase_C"/>
</dbReference>
<dbReference type="InterPro" id="IPR036250">
    <property type="entry name" value="AcylCo_DH-like_C"/>
</dbReference>
<evidence type="ECO:0008006" key="12">
    <source>
        <dbReference type="Google" id="ProtNLM"/>
    </source>
</evidence>
<dbReference type="AlphaFoldDB" id="A0A1X1UKU2"/>
<sequence length="378" mass="40539">MVAELTADQRSLRELTRKFLARRADEPVVRAAMETPAGFDEGVWREFAELGLCGLAVPARYGGANCGPAEVAIVMRELGRALAPLPFFSSVALAQTVVLQSDDAAASDRLLPDLATGRRRAAVGLVEPSWRWDPTTVRTAATEHDGGQWRLSGTKTFVVDGTTADVILLAARHSTGVGLFEVEAGAPGMSRTALTTIDQTRRVARIDMTETPARQVGASNAAIDVLDRALPLAYIYLAAESVGGTECVLTRAVDYARTRTQFGRPIGSFQAIKHKCADMHVDYETARSTLEHAVSSAAGAADDAATSASIAAAFCHHAFLRCAAENIQVHGGIGFTWEHHAHLYYKRAQANSVLLGDDAHHRRFLAISLGLAEPQPSR</sequence>
<dbReference type="RefSeq" id="WP_085219861.1">
    <property type="nucleotide sequence ID" value="NZ_AP022576.1"/>
</dbReference>
<evidence type="ECO:0000256" key="6">
    <source>
        <dbReference type="RuleBase" id="RU362125"/>
    </source>
</evidence>
<keyword evidence="3 6" id="KW-0285">Flavoprotein</keyword>
<evidence type="ECO:0000256" key="1">
    <source>
        <dbReference type="ARBA" id="ARBA00001974"/>
    </source>
</evidence>
<dbReference type="GO" id="GO:0003995">
    <property type="term" value="F:acyl-CoA dehydrogenase activity"/>
    <property type="evidence" value="ECO:0007669"/>
    <property type="project" value="TreeGrafter"/>
</dbReference>
<dbReference type="Gene3D" id="1.10.540.10">
    <property type="entry name" value="Acyl-CoA dehydrogenase/oxidase, N-terminal domain"/>
    <property type="match status" value="1"/>
</dbReference>
<keyword evidence="4 6" id="KW-0274">FAD</keyword>
<evidence type="ECO:0000256" key="4">
    <source>
        <dbReference type="ARBA" id="ARBA00022827"/>
    </source>
</evidence>
<proteinExistence type="inferred from homology"/>
<protein>
    <recommendedName>
        <fullName evidence="12">Acyl-CoA dehydrogenase</fullName>
    </recommendedName>
</protein>
<feature type="domain" description="Acyl-CoA oxidase/dehydrogenase middle" evidence="8">
    <location>
        <begin position="123"/>
        <end position="194"/>
    </location>
</feature>
<dbReference type="InterPro" id="IPR006091">
    <property type="entry name" value="Acyl-CoA_Oxase/DH_mid-dom"/>
</dbReference>
<dbReference type="STRING" id="292462.AWC05_09360"/>
<evidence type="ECO:0000259" key="9">
    <source>
        <dbReference type="Pfam" id="PF02771"/>
    </source>
</evidence>
<comment type="caution">
    <text evidence="10">The sequence shown here is derived from an EMBL/GenBank/DDBJ whole genome shotgun (WGS) entry which is preliminary data.</text>
</comment>
<evidence type="ECO:0000313" key="11">
    <source>
        <dbReference type="Proteomes" id="UP000193010"/>
    </source>
</evidence>